<evidence type="ECO:0000259" key="9">
    <source>
        <dbReference type="Pfam" id="PF23196"/>
    </source>
</evidence>
<dbReference type="SUPFAM" id="SSF49464">
    <property type="entry name" value="Carboxypeptidase regulatory domain-like"/>
    <property type="match status" value="2"/>
</dbReference>
<feature type="signal peptide" evidence="3">
    <location>
        <begin position="1"/>
        <end position="33"/>
    </location>
</feature>
<dbReference type="InterPro" id="IPR056189">
    <property type="entry name" value="NOMO_3rd"/>
</dbReference>
<feature type="domain" description="NOMO third transthyretin-like" evidence="7">
    <location>
        <begin position="224"/>
        <end position="346"/>
    </location>
</feature>
<dbReference type="InterPro" id="IPR055075">
    <property type="entry name" value="NOMO-like_N"/>
</dbReference>
<feature type="region of interest" description="Disordered" evidence="2">
    <location>
        <begin position="944"/>
        <end position="986"/>
    </location>
</feature>
<dbReference type="Gene3D" id="2.60.40.1120">
    <property type="entry name" value="Carboxypeptidase-like, regulatory domain"/>
    <property type="match status" value="1"/>
</dbReference>
<evidence type="ECO:0000256" key="1">
    <source>
        <dbReference type="ARBA" id="ARBA00022729"/>
    </source>
</evidence>
<dbReference type="GO" id="GO:0005789">
    <property type="term" value="C:endoplasmic reticulum membrane"/>
    <property type="evidence" value="ECO:0007669"/>
    <property type="project" value="TreeGrafter"/>
</dbReference>
<feature type="compositionally biased region" description="Basic and acidic residues" evidence="2">
    <location>
        <begin position="969"/>
        <end position="981"/>
    </location>
</feature>
<dbReference type="InterPro" id="IPR056191">
    <property type="entry name" value="NOMO_12th"/>
</dbReference>
<feature type="domain" description="NOMO-like N-terminal beta-sandwich" evidence="4">
    <location>
        <begin position="50"/>
        <end position="129"/>
    </location>
</feature>
<dbReference type="InterPro" id="IPR008969">
    <property type="entry name" value="CarboxyPept-like_regulatory"/>
</dbReference>
<dbReference type="Pfam" id="PF23193">
    <property type="entry name" value="NOMO_3rd"/>
    <property type="match status" value="1"/>
</dbReference>
<dbReference type="Pfam" id="PF23196">
    <property type="entry name" value="NOMO_6th"/>
    <property type="match status" value="1"/>
</dbReference>
<evidence type="ECO:0000256" key="2">
    <source>
        <dbReference type="SAM" id="MobiDB-lite"/>
    </source>
</evidence>
<dbReference type="Proteomes" id="UP001497525">
    <property type="component" value="Unassembled WGS sequence"/>
</dbReference>
<dbReference type="PANTHER" id="PTHR23303:SF14">
    <property type="entry name" value="BOS COMPLEX SUBUNIT NOMO1-RELATED"/>
    <property type="match status" value="1"/>
</dbReference>
<evidence type="ECO:0000313" key="12">
    <source>
        <dbReference type="Proteomes" id="UP001497525"/>
    </source>
</evidence>
<feature type="domain" description="NOMO C-terminal transthyretin-like" evidence="6">
    <location>
        <begin position="1291"/>
        <end position="1388"/>
    </location>
</feature>
<proteinExistence type="predicted"/>
<dbReference type="InterPro" id="IPR055074">
    <property type="entry name" value="NOMO1-3_2nd"/>
</dbReference>
<feature type="domain" description="NOMO fifth transthyretin-like" evidence="8">
    <location>
        <begin position="432"/>
        <end position="523"/>
    </location>
</feature>
<evidence type="ECO:0000259" key="7">
    <source>
        <dbReference type="Pfam" id="PF23193"/>
    </source>
</evidence>
<evidence type="ECO:0000313" key="11">
    <source>
        <dbReference type="EMBL" id="CAL5137867.1"/>
    </source>
</evidence>
<keyword evidence="1 3" id="KW-0732">Signal</keyword>
<evidence type="ECO:0008006" key="13">
    <source>
        <dbReference type="Google" id="ProtNLM"/>
    </source>
</evidence>
<gene>
    <name evidence="11" type="ORF">CDAUBV1_LOCUS12350</name>
</gene>
<sequence length="1404" mass="153845">MYHNSPRASFSSLQIMLKLIVFLLLFVTEFLDASDTVIGCGGFIRWKSDETKTEIDYQKLKVKLYSEQTATLKEVTGVLPNGAFSVPLYDRGVYRLKLATPMGWHVSPAGGHLLDLASHPDACTSDFNFLILGFSVFGQVVTYGLTTGPTDLFIRLTSVTGELLASNTTRNDGYFTLSPVLPGEYSLTVSDNGEAGSPRIRARSTLSLGADSLTLKNPLVLLGHFARGHVVDFTGKPVVGATVYLVADPVVDLSAMDCASVYPVTGSSVVLPSELHKNGKIVCETKTDATGQFSFDRLPGGKYALFPHHVIEFVDPVSSILVEFNPVFARIFMQHTDVDLGASSFTAVRLKFPPGRVTWRGGDPITNAKVFLGGGGHPLVTDKDGLYHFGYLKPGRYVLKVEADGALFDPATLDLSPALKQLPNLSPSKLAICGKLESMQDLSVFEGQLEASVLIKSSSPETQLRQMVSFRGGKLQFCAFLPPGQYTVTPEVKIMKPTSKNLHFAPPNLSVNLSTRPVFDVVFTQFRAKLTGKITCVESCLSRASLSDNEIVVRLSPSEDSAALDESLFSKVKVSKDKPSTATFEFNEVPPGDYIIEVVLKNPKMDGAVSAVDGWCWQSTQFSETNGMNIAVDSSARRLRVSDSDLTWTTENVLHFVQTGYANRVELQLPSNIERLPPVVLQATESLKSGNVTTTREISWKLKGSSNMICLPSPSAQYRFKALSACLKFASPSDITIQPSKDCHPQLIRNPIVRLSVSALPVFIQLQYSTNILNVPKRFGLTGSPISIEVEQISGQPSELKPGKRLTNLQARWSVAKSGSPVADAILWVAPDSRLRLKPMPPRLDGTQWLYTYLIQPVSKELNYYSVPPPHLKHPSGPSSLLYPESNFSVNSVQPINEFDPQCEIIRDGQIVRFDLLLSVVLRGVIHPPVAKVEVALNFRSLPQEEDVPSSGRNQPLLPIHNEAAPPTKSKESGNDRDKGGPVRTTLTDTNGVFLFGPIAMNTLPFRNEVIQKYVATPSELFTVELTKPGYEFVQSVQPQDLKSLWLFKSTKLSLVEVLVSSEEDGKQLPLAGVLISIIGEGHRGNQFTDHSGLAHFVGLAPGLYYLRPMMKEYVFTVVEPKSESTGQESPIVITEGVSVQVKIQAKRTAFSVSGLVTSLARMPESGVLVEAEWLLDPPKNLPLLKFSPTSETECPLGPDDIATVPHEQARTNANGTFLIRGLIPGCIYSVSVHTDLENQLAHNSGLSAEGASDSGRVSAIERAIPASIYLVMPSHDATGLEFYAVRLLHMSTLTVSVDTEDEYIPSLRLTLYPLDRPDQVVAKHDFGSDSLLFFLTGPKLGSIVGLKHVLRLESSLEPSFYEDIEPQEIIIKPKLNESEHWNFSFHPKLRSVTSEQKLSRQEL</sequence>
<feature type="chain" id="PRO_5043629325" description="Nodal modulator 1" evidence="3">
    <location>
        <begin position="34"/>
        <end position="1404"/>
    </location>
</feature>
<dbReference type="PANTHER" id="PTHR23303">
    <property type="entry name" value="CARBOXYPEPTIDASE REGULATORY REGION-CONTAINING"/>
    <property type="match status" value="1"/>
</dbReference>
<dbReference type="InterPro" id="IPR051417">
    <property type="entry name" value="SDr/BOS_complex"/>
</dbReference>
<dbReference type="Pfam" id="PF22898">
    <property type="entry name" value="NOMO1-like_1st"/>
    <property type="match status" value="1"/>
</dbReference>
<dbReference type="InterPro" id="IPR056190">
    <property type="entry name" value="NOMO_5th"/>
</dbReference>
<protein>
    <recommendedName>
        <fullName evidence="13">Nodal modulator 1</fullName>
    </recommendedName>
</protein>
<dbReference type="EMBL" id="CAXLJL010000445">
    <property type="protein sequence ID" value="CAL5137867.1"/>
    <property type="molecule type" value="Genomic_DNA"/>
</dbReference>
<reference evidence="11" key="1">
    <citation type="submission" date="2024-06" db="EMBL/GenBank/DDBJ databases">
        <authorList>
            <person name="Liu X."/>
            <person name="Lenzi L."/>
            <person name="Haldenby T S."/>
            <person name="Uol C."/>
        </authorList>
    </citation>
    <scope>NUCLEOTIDE SEQUENCE</scope>
</reference>
<dbReference type="InterPro" id="IPR055490">
    <property type="entry name" value="DUF7062"/>
</dbReference>
<comment type="caution">
    <text evidence="11">The sequence shown here is derived from an EMBL/GenBank/DDBJ whole genome shotgun (WGS) entry which is preliminary data.</text>
</comment>
<feature type="domain" description="NOMO second beta-sandwich" evidence="5">
    <location>
        <begin position="133"/>
        <end position="191"/>
    </location>
</feature>
<dbReference type="SUPFAM" id="SSF49478">
    <property type="entry name" value="Cna protein B-type domain"/>
    <property type="match status" value="1"/>
</dbReference>
<dbReference type="Pfam" id="PF23194">
    <property type="entry name" value="NOMO_5th"/>
    <property type="match status" value="1"/>
</dbReference>
<dbReference type="Pfam" id="PF22904">
    <property type="entry name" value="NOMO1-like_2nd"/>
    <property type="match status" value="1"/>
</dbReference>
<accession>A0AAV2TN43</accession>
<feature type="domain" description="NOMO sixth transthyretin-like" evidence="9">
    <location>
        <begin position="524"/>
        <end position="658"/>
    </location>
</feature>
<evidence type="ECO:0000259" key="8">
    <source>
        <dbReference type="Pfam" id="PF23194"/>
    </source>
</evidence>
<evidence type="ECO:0000259" key="5">
    <source>
        <dbReference type="Pfam" id="PF22904"/>
    </source>
</evidence>
<dbReference type="Pfam" id="PF23201">
    <property type="entry name" value="DUF7062"/>
    <property type="match status" value="1"/>
</dbReference>
<organism evidence="11 12">
    <name type="scientific">Calicophoron daubneyi</name>
    <name type="common">Rumen fluke</name>
    <name type="synonym">Paramphistomum daubneyi</name>
    <dbReference type="NCBI Taxonomy" id="300641"/>
    <lineage>
        <taxon>Eukaryota</taxon>
        <taxon>Metazoa</taxon>
        <taxon>Spiralia</taxon>
        <taxon>Lophotrochozoa</taxon>
        <taxon>Platyhelminthes</taxon>
        <taxon>Trematoda</taxon>
        <taxon>Digenea</taxon>
        <taxon>Plagiorchiida</taxon>
        <taxon>Pronocephalata</taxon>
        <taxon>Paramphistomoidea</taxon>
        <taxon>Paramphistomidae</taxon>
        <taxon>Calicophoron</taxon>
    </lineage>
</organism>
<name>A0AAV2TN43_CALDB</name>
<evidence type="ECO:0000259" key="10">
    <source>
        <dbReference type="Pfam" id="PF23201"/>
    </source>
</evidence>
<dbReference type="InterPro" id="IPR056188">
    <property type="entry name" value="NOMO_6th"/>
</dbReference>
<evidence type="ECO:0000256" key="3">
    <source>
        <dbReference type="SAM" id="SignalP"/>
    </source>
</evidence>
<dbReference type="Pfam" id="PF23192">
    <property type="entry name" value="NOMO_12th"/>
    <property type="match status" value="1"/>
</dbReference>
<evidence type="ECO:0000259" key="6">
    <source>
        <dbReference type="Pfam" id="PF23192"/>
    </source>
</evidence>
<evidence type="ECO:0000259" key="4">
    <source>
        <dbReference type="Pfam" id="PF22898"/>
    </source>
</evidence>
<feature type="domain" description="DUF7062" evidence="10">
    <location>
        <begin position="659"/>
        <end position="757"/>
    </location>
</feature>